<reference evidence="2 3" key="1">
    <citation type="journal article" date="2018" name="Front. Plant Sci.">
        <title>Red Clover (Trifolium pratense) and Zigzag Clover (T. medium) - A Picture of Genomic Similarities and Differences.</title>
        <authorList>
            <person name="Dluhosova J."/>
            <person name="Istvanek J."/>
            <person name="Nedelnik J."/>
            <person name="Repkova J."/>
        </authorList>
    </citation>
    <scope>NUCLEOTIDE SEQUENCE [LARGE SCALE GENOMIC DNA]</scope>
    <source>
        <strain evidence="3">cv. 10/8</strain>
        <tissue evidence="2">Leaf</tissue>
    </source>
</reference>
<keyword evidence="3" id="KW-1185">Reference proteome</keyword>
<name>A0A392TL17_9FABA</name>
<sequence length="69" mass="7816">MAAKEVVAPETFEIEIDFSDWDYLVEHEDVDVDEDEQLCSEWKRPIVVADTNLDPPSLTPPSPPKKSSN</sequence>
<feature type="non-terminal residue" evidence="2">
    <location>
        <position position="69"/>
    </location>
</feature>
<accession>A0A392TL17</accession>
<protein>
    <submittedName>
        <fullName evidence="2">Uncharacterized protein</fullName>
    </submittedName>
</protein>
<dbReference type="Proteomes" id="UP000265520">
    <property type="component" value="Unassembled WGS sequence"/>
</dbReference>
<evidence type="ECO:0000313" key="3">
    <source>
        <dbReference type="Proteomes" id="UP000265520"/>
    </source>
</evidence>
<feature type="region of interest" description="Disordered" evidence="1">
    <location>
        <begin position="50"/>
        <end position="69"/>
    </location>
</feature>
<dbReference type="EMBL" id="LXQA010597198">
    <property type="protein sequence ID" value="MCI61304.1"/>
    <property type="molecule type" value="Genomic_DNA"/>
</dbReference>
<feature type="compositionally biased region" description="Pro residues" evidence="1">
    <location>
        <begin position="57"/>
        <end position="69"/>
    </location>
</feature>
<dbReference type="AlphaFoldDB" id="A0A392TL17"/>
<evidence type="ECO:0000313" key="2">
    <source>
        <dbReference type="EMBL" id="MCI61304.1"/>
    </source>
</evidence>
<organism evidence="2 3">
    <name type="scientific">Trifolium medium</name>
    <dbReference type="NCBI Taxonomy" id="97028"/>
    <lineage>
        <taxon>Eukaryota</taxon>
        <taxon>Viridiplantae</taxon>
        <taxon>Streptophyta</taxon>
        <taxon>Embryophyta</taxon>
        <taxon>Tracheophyta</taxon>
        <taxon>Spermatophyta</taxon>
        <taxon>Magnoliopsida</taxon>
        <taxon>eudicotyledons</taxon>
        <taxon>Gunneridae</taxon>
        <taxon>Pentapetalae</taxon>
        <taxon>rosids</taxon>
        <taxon>fabids</taxon>
        <taxon>Fabales</taxon>
        <taxon>Fabaceae</taxon>
        <taxon>Papilionoideae</taxon>
        <taxon>50 kb inversion clade</taxon>
        <taxon>NPAAA clade</taxon>
        <taxon>Hologalegina</taxon>
        <taxon>IRL clade</taxon>
        <taxon>Trifolieae</taxon>
        <taxon>Trifolium</taxon>
    </lineage>
</organism>
<evidence type="ECO:0000256" key="1">
    <source>
        <dbReference type="SAM" id="MobiDB-lite"/>
    </source>
</evidence>
<proteinExistence type="predicted"/>
<comment type="caution">
    <text evidence="2">The sequence shown here is derived from an EMBL/GenBank/DDBJ whole genome shotgun (WGS) entry which is preliminary data.</text>
</comment>